<evidence type="ECO:0000256" key="9">
    <source>
        <dbReference type="ARBA" id="ARBA00049551"/>
    </source>
</evidence>
<evidence type="ECO:0000256" key="7">
    <source>
        <dbReference type="ARBA" id="ARBA00022989"/>
    </source>
</evidence>
<keyword evidence="7 10" id="KW-1133">Transmembrane helix</keyword>
<keyword evidence="10" id="KW-0813">Transport</keyword>
<dbReference type="PRINTS" id="PR01434">
    <property type="entry name" value="NADHDHGNASE5"/>
</dbReference>
<comment type="similarity">
    <text evidence="10">Belongs to the complex I subunit 5 family.</text>
</comment>
<feature type="transmembrane region" description="Helical" evidence="10">
    <location>
        <begin position="88"/>
        <end position="105"/>
    </location>
</feature>
<evidence type="ECO:0000259" key="12">
    <source>
        <dbReference type="Pfam" id="PF00662"/>
    </source>
</evidence>
<dbReference type="PANTHER" id="PTHR42829:SF2">
    <property type="entry name" value="NADH-UBIQUINONE OXIDOREDUCTASE CHAIN 5"/>
    <property type="match status" value="1"/>
</dbReference>
<proteinExistence type="inferred from homology"/>
<accession>A0A2Z5UXS0</accession>
<evidence type="ECO:0000256" key="3">
    <source>
        <dbReference type="ARBA" id="ARBA00012944"/>
    </source>
</evidence>
<reference evidence="13" key="1">
    <citation type="submission" date="2017-11" db="EMBL/GenBank/DDBJ databases">
        <title>Complete mitochondrial DNA sequence of Apis cerana from Korea.</title>
        <authorList>
            <person name="Okuyama H."/>
            <person name="Takahashi J."/>
        </authorList>
    </citation>
    <scope>NUCLEOTIDE SEQUENCE</scope>
</reference>
<feature type="transmembrane region" description="Helical" evidence="10">
    <location>
        <begin position="410"/>
        <end position="430"/>
    </location>
</feature>
<feature type="transmembrane region" description="Helical" evidence="10">
    <location>
        <begin position="7"/>
        <end position="27"/>
    </location>
</feature>
<keyword evidence="10" id="KW-0830">Ubiquinone</keyword>
<dbReference type="GO" id="GO:0015990">
    <property type="term" value="P:electron transport coupled proton transport"/>
    <property type="evidence" value="ECO:0007669"/>
    <property type="project" value="TreeGrafter"/>
</dbReference>
<evidence type="ECO:0000256" key="8">
    <source>
        <dbReference type="ARBA" id="ARBA00023136"/>
    </source>
</evidence>
<feature type="transmembrane region" description="Helical" evidence="10">
    <location>
        <begin position="288"/>
        <end position="312"/>
    </location>
</feature>
<feature type="transmembrane region" description="Helical" evidence="10">
    <location>
        <begin position="234"/>
        <end position="257"/>
    </location>
</feature>
<dbReference type="AlphaFoldDB" id="A0A2Z5UXS0"/>
<feature type="transmembrane region" description="Helical" evidence="10">
    <location>
        <begin position="57"/>
        <end position="76"/>
    </location>
</feature>
<name>A0A2Z5UXS0_APICE</name>
<protein>
    <recommendedName>
        <fullName evidence="4 10">NADH-ubiquinone oxidoreductase chain 5</fullName>
        <ecNumber evidence="3 10">7.1.1.2</ecNumber>
    </recommendedName>
</protein>
<dbReference type="Pfam" id="PF00662">
    <property type="entry name" value="Proton_antipo_N"/>
    <property type="match status" value="1"/>
</dbReference>
<feature type="transmembrane region" description="Helical" evidence="10">
    <location>
        <begin position="533"/>
        <end position="555"/>
    </location>
</feature>
<keyword evidence="10" id="KW-0520">NAD</keyword>
<evidence type="ECO:0000259" key="11">
    <source>
        <dbReference type="Pfam" id="PF00361"/>
    </source>
</evidence>
<feature type="transmembrane region" description="Helical" evidence="10">
    <location>
        <begin position="474"/>
        <end position="492"/>
    </location>
</feature>
<dbReference type="PANTHER" id="PTHR42829">
    <property type="entry name" value="NADH-UBIQUINONE OXIDOREDUCTASE CHAIN 5"/>
    <property type="match status" value="1"/>
</dbReference>
<feature type="transmembrane region" description="Helical" evidence="10">
    <location>
        <begin position="111"/>
        <end position="130"/>
    </location>
</feature>
<dbReference type="InterPro" id="IPR003945">
    <property type="entry name" value="NU5C-like"/>
</dbReference>
<evidence type="ECO:0000313" key="13">
    <source>
        <dbReference type="EMBL" id="BBB15930.1"/>
    </source>
</evidence>
<gene>
    <name evidence="13" type="primary">ND5</name>
</gene>
<organism evidence="13">
    <name type="scientific">Apis cerana</name>
    <name type="common">Indian honeybee</name>
    <dbReference type="NCBI Taxonomy" id="7461"/>
    <lineage>
        <taxon>Eukaryota</taxon>
        <taxon>Metazoa</taxon>
        <taxon>Ecdysozoa</taxon>
        <taxon>Arthropoda</taxon>
        <taxon>Hexapoda</taxon>
        <taxon>Insecta</taxon>
        <taxon>Pterygota</taxon>
        <taxon>Neoptera</taxon>
        <taxon>Endopterygota</taxon>
        <taxon>Hymenoptera</taxon>
        <taxon>Apocrita</taxon>
        <taxon>Aculeata</taxon>
        <taxon>Apoidea</taxon>
        <taxon>Anthophila</taxon>
        <taxon>Apidae</taxon>
        <taxon>Apis</taxon>
    </lineage>
</organism>
<keyword evidence="5 10" id="KW-0812">Transmembrane</keyword>
<feature type="domain" description="NADH-Ubiquinone oxidoreductase (complex I) chain 5 N-terminal" evidence="12">
    <location>
        <begin position="39"/>
        <end position="89"/>
    </location>
</feature>
<dbReference type="InterPro" id="IPR001750">
    <property type="entry name" value="ND/Mrp_TM"/>
</dbReference>
<feature type="transmembrane region" description="Helical" evidence="10">
    <location>
        <begin position="442"/>
        <end position="462"/>
    </location>
</feature>
<comment type="function">
    <text evidence="10">Core subunit of the mitochondrial membrane respiratory chain NADH dehydrogenase (Complex I) which catalyzes electron transfer from NADH through the respiratory chain, using ubiquinone as an electron acceptor. Essential for the catalytic activity and assembly of complex I.</text>
</comment>
<evidence type="ECO:0000256" key="2">
    <source>
        <dbReference type="ARBA" id="ARBA00004141"/>
    </source>
</evidence>
<dbReference type="EMBL" id="AP018431">
    <property type="protein sequence ID" value="BBB15930.1"/>
    <property type="molecule type" value="Genomic_DNA"/>
</dbReference>
<evidence type="ECO:0000256" key="5">
    <source>
        <dbReference type="ARBA" id="ARBA00022692"/>
    </source>
</evidence>
<sequence length="556" mass="65451">MMKMFICGILLFKFSFLMMLFSLYYLYLNKFMIFEWNIFSFNSMKFNFLLLIDYKSLMFIFLVSMIFSMIIIYSISYMDLSDLKMNRFFYLMILFLISMYMLILSPNMLSIILGWDGLGLISYCLVIYYMKMKAFTSGMVTILLNRLGDIGLLMIMGLMTFYGSWNLMLYNMNEFMMIFLLLMAFTKSAQIPFSTWLPMAMMAPTPVSSLVHSSSTLVTAGIYLLIRYVDLLEFNFKCFIMLISSLTMLFAGLVANFELDMKKIVAYSTLSQLGFMMSMLSIGSTELVFLHLFIHAMFKSLMFMCVGSYMHYMNSNQDIRIYYGMYYIYPLKSMILIFSILSLCGFPFLVGYYSKDLIIEYFFINKMVYFSVVNLIVGTIFTVSYSFRMILVLTSKYLMMNVIYLKEDKIMAISMSMMMLLSLFYSKLIFNSMNFNLVSINMLLVYKLLVFKMMILGMIMGFNFYKFILFENKIGLFLMSFLFMNMIYKFIYKKVITMMFDYELYIEKSIVEMLSSKFTLLTLGIHSLKIPSLSISVFFTFSVYTIYLLVFMLSLK</sequence>
<feature type="transmembrane region" description="Helical" evidence="10">
    <location>
        <begin position="333"/>
        <end position="353"/>
    </location>
</feature>
<comment type="catalytic activity">
    <reaction evidence="9 10">
        <text>a ubiquinone + NADH + 5 H(+)(in) = a ubiquinol + NAD(+) + 4 H(+)(out)</text>
        <dbReference type="Rhea" id="RHEA:29091"/>
        <dbReference type="Rhea" id="RHEA-COMP:9565"/>
        <dbReference type="Rhea" id="RHEA-COMP:9566"/>
        <dbReference type="ChEBI" id="CHEBI:15378"/>
        <dbReference type="ChEBI" id="CHEBI:16389"/>
        <dbReference type="ChEBI" id="CHEBI:17976"/>
        <dbReference type="ChEBI" id="CHEBI:57540"/>
        <dbReference type="ChEBI" id="CHEBI:57945"/>
        <dbReference type="EC" id="7.1.1.2"/>
    </reaction>
</comment>
<keyword evidence="10 13" id="KW-0496">Mitochondrion</keyword>
<keyword evidence="6" id="KW-0249">Electron transport</keyword>
<evidence type="ECO:0000256" key="10">
    <source>
        <dbReference type="RuleBase" id="RU003404"/>
    </source>
</evidence>
<dbReference type="GO" id="GO:0042773">
    <property type="term" value="P:ATP synthesis coupled electron transport"/>
    <property type="evidence" value="ECO:0007669"/>
    <property type="project" value="InterPro"/>
</dbReference>
<comment type="subcellular location">
    <subcellularLocation>
        <location evidence="2">Membrane</location>
        <topology evidence="2">Multi-pass membrane protein</topology>
    </subcellularLocation>
</comment>
<feature type="transmembrane region" description="Helical" evidence="10">
    <location>
        <begin position="142"/>
        <end position="163"/>
    </location>
</feature>
<dbReference type="GO" id="GO:0008137">
    <property type="term" value="F:NADH dehydrogenase (ubiquinone) activity"/>
    <property type="evidence" value="ECO:0007669"/>
    <property type="project" value="UniProtKB-EC"/>
</dbReference>
<dbReference type="GO" id="GO:0016020">
    <property type="term" value="C:membrane"/>
    <property type="evidence" value="ECO:0007669"/>
    <property type="project" value="UniProtKB-SubCell"/>
</dbReference>
<evidence type="ECO:0000256" key="1">
    <source>
        <dbReference type="ARBA" id="ARBA00003257"/>
    </source>
</evidence>
<dbReference type="Pfam" id="PF00361">
    <property type="entry name" value="Proton_antipo_M"/>
    <property type="match status" value="1"/>
</dbReference>
<feature type="transmembrane region" description="Helical" evidence="10">
    <location>
        <begin position="264"/>
        <end position="282"/>
    </location>
</feature>
<dbReference type="GO" id="GO:0003954">
    <property type="term" value="F:NADH dehydrogenase activity"/>
    <property type="evidence" value="ECO:0007669"/>
    <property type="project" value="TreeGrafter"/>
</dbReference>
<keyword evidence="8 10" id="KW-0472">Membrane</keyword>
<geneLocation type="mitochondrion" evidence="13"/>
<feature type="transmembrane region" description="Helical" evidence="10">
    <location>
        <begin position="373"/>
        <end position="398"/>
    </location>
</feature>
<evidence type="ECO:0000256" key="6">
    <source>
        <dbReference type="ARBA" id="ARBA00022982"/>
    </source>
</evidence>
<evidence type="ECO:0000256" key="4">
    <source>
        <dbReference type="ARBA" id="ARBA00021096"/>
    </source>
</evidence>
<feature type="transmembrane region" description="Helical" evidence="10">
    <location>
        <begin position="175"/>
        <end position="197"/>
    </location>
</feature>
<feature type="transmembrane region" description="Helical" evidence="10">
    <location>
        <begin position="209"/>
        <end position="228"/>
    </location>
</feature>
<feature type="domain" description="NADH:quinone oxidoreductase/Mrp antiporter transmembrane" evidence="11">
    <location>
        <begin position="105"/>
        <end position="380"/>
    </location>
</feature>
<dbReference type="InterPro" id="IPR001516">
    <property type="entry name" value="Proton_antipo_N"/>
</dbReference>
<comment type="function">
    <text evidence="1">Core subunit of the mitochondrial membrane respiratory chain NADH dehydrogenase (Complex I) that is believed to belong to the minimal assembly required for catalysis. Complex I functions in the transfer of electrons from NADH to the respiratory chain. The immediate electron acceptor for the enzyme is believed to be ubiquinone.</text>
</comment>
<dbReference type="EC" id="7.1.1.2" evidence="3 10"/>